<proteinExistence type="predicted"/>
<dbReference type="InParanoid" id="A0A2K1WWP6"/>
<protein>
    <recommendedName>
        <fullName evidence="3">G protein gamma domain-containing protein</fullName>
    </recommendedName>
</protein>
<dbReference type="EMBL" id="CM009307">
    <property type="protein sequence ID" value="PNS92941.1"/>
    <property type="molecule type" value="Genomic_DNA"/>
</dbReference>
<keyword evidence="5" id="KW-1185">Reference proteome</keyword>
<feature type="coiled-coil region" evidence="1">
    <location>
        <begin position="28"/>
        <end position="55"/>
    </location>
</feature>
<dbReference type="OrthoDB" id="1936517at2759"/>
<dbReference type="Pfam" id="PF00631">
    <property type="entry name" value="G-gamma"/>
    <property type="match status" value="1"/>
</dbReference>
<feature type="compositionally biased region" description="Polar residues" evidence="2">
    <location>
        <begin position="1"/>
        <end position="10"/>
    </location>
</feature>
<keyword evidence="1" id="KW-0175">Coiled coil</keyword>
<evidence type="ECO:0000256" key="2">
    <source>
        <dbReference type="SAM" id="MobiDB-lite"/>
    </source>
</evidence>
<dbReference type="InterPro" id="IPR015898">
    <property type="entry name" value="G-protein_gamma-like_dom"/>
</dbReference>
<evidence type="ECO:0000259" key="3">
    <source>
        <dbReference type="SMART" id="SM01224"/>
    </source>
</evidence>
<evidence type="ECO:0000313" key="5">
    <source>
        <dbReference type="Proteomes" id="UP000006729"/>
    </source>
</evidence>
<dbReference type="STRING" id="3694.A0A2K1WWP6"/>
<dbReference type="SMART" id="SM01224">
    <property type="entry name" value="G_gamma"/>
    <property type="match status" value="1"/>
</dbReference>
<dbReference type="AlphaFoldDB" id="A0A2K1WWP6"/>
<evidence type="ECO:0000256" key="1">
    <source>
        <dbReference type="SAM" id="Coils"/>
    </source>
</evidence>
<dbReference type="PANTHER" id="PTHR32378">
    <property type="entry name" value="GUANINE NUCLEOTIDE-BINDING PROTEIN SUBUNIT GAMMA 3"/>
    <property type="match status" value="1"/>
</dbReference>
<reference evidence="4 5" key="1">
    <citation type="journal article" date="2006" name="Science">
        <title>The genome of black cottonwood, Populus trichocarpa (Torr. &amp; Gray).</title>
        <authorList>
            <person name="Tuskan G.A."/>
            <person name="Difazio S."/>
            <person name="Jansson S."/>
            <person name="Bohlmann J."/>
            <person name="Grigoriev I."/>
            <person name="Hellsten U."/>
            <person name="Putnam N."/>
            <person name="Ralph S."/>
            <person name="Rombauts S."/>
            <person name="Salamov A."/>
            <person name="Schein J."/>
            <person name="Sterck L."/>
            <person name="Aerts A."/>
            <person name="Bhalerao R.R."/>
            <person name="Bhalerao R.P."/>
            <person name="Blaudez D."/>
            <person name="Boerjan W."/>
            <person name="Brun A."/>
            <person name="Brunner A."/>
            <person name="Busov V."/>
            <person name="Campbell M."/>
            <person name="Carlson J."/>
            <person name="Chalot M."/>
            <person name="Chapman J."/>
            <person name="Chen G.L."/>
            <person name="Cooper D."/>
            <person name="Coutinho P.M."/>
            <person name="Couturier J."/>
            <person name="Covert S."/>
            <person name="Cronk Q."/>
            <person name="Cunningham R."/>
            <person name="Davis J."/>
            <person name="Degroeve S."/>
            <person name="Dejardin A."/>
            <person name="Depamphilis C."/>
            <person name="Detter J."/>
            <person name="Dirks B."/>
            <person name="Dubchak I."/>
            <person name="Duplessis S."/>
            <person name="Ehlting J."/>
            <person name="Ellis B."/>
            <person name="Gendler K."/>
            <person name="Goodstein D."/>
            <person name="Gribskov M."/>
            <person name="Grimwood J."/>
            <person name="Groover A."/>
            <person name="Gunter L."/>
            <person name="Hamberger B."/>
            <person name="Heinze B."/>
            <person name="Helariutta Y."/>
            <person name="Henrissat B."/>
            <person name="Holligan D."/>
            <person name="Holt R."/>
            <person name="Huang W."/>
            <person name="Islam-Faridi N."/>
            <person name="Jones S."/>
            <person name="Jones-Rhoades M."/>
            <person name="Jorgensen R."/>
            <person name="Joshi C."/>
            <person name="Kangasjarvi J."/>
            <person name="Karlsson J."/>
            <person name="Kelleher C."/>
            <person name="Kirkpatrick R."/>
            <person name="Kirst M."/>
            <person name="Kohler A."/>
            <person name="Kalluri U."/>
            <person name="Larimer F."/>
            <person name="Leebens-Mack J."/>
            <person name="Leple J.C."/>
            <person name="Locascio P."/>
            <person name="Lou Y."/>
            <person name="Lucas S."/>
            <person name="Martin F."/>
            <person name="Montanini B."/>
            <person name="Napoli C."/>
            <person name="Nelson D.R."/>
            <person name="Nelson C."/>
            <person name="Nieminen K."/>
            <person name="Nilsson O."/>
            <person name="Pereda V."/>
            <person name="Peter G."/>
            <person name="Philippe R."/>
            <person name="Pilate G."/>
            <person name="Poliakov A."/>
            <person name="Razumovskaya J."/>
            <person name="Richardson P."/>
            <person name="Rinaldi C."/>
            <person name="Ritland K."/>
            <person name="Rouze P."/>
            <person name="Ryaboy D."/>
            <person name="Schmutz J."/>
            <person name="Schrader J."/>
            <person name="Segerman B."/>
            <person name="Shin H."/>
            <person name="Siddiqui A."/>
            <person name="Sterky F."/>
            <person name="Terry A."/>
            <person name="Tsai C.J."/>
            <person name="Uberbacher E."/>
            <person name="Unneberg P."/>
            <person name="Vahala J."/>
            <person name="Wall K."/>
            <person name="Wessler S."/>
            <person name="Yang G."/>
            <person name="Yin T."/>
            <person name="Douglas C."/>
            <person name="Marra M."/>
            <person name="Sandberg G."/>
            <person name="Van de Peer Y."/>
            <person name="Rokhsar D."/>
        </authorList>
    </citation>
    <scope>NUCLEOTIDE SEQUENCE [LARGE SCALE GENOMIC DNA]</scope>
    <source>
        <strain evidence="5">cv. Nisqually</strain>
    </source>
</reference>
<sequence>MAPATTSVPSLPSPCPKSPREYPDLYGKRREMAKVQMLEREIGFLEEELKSIQGLQPASTSCKEVTDFVMANSDPLIPTSRKKRRSSRFWKWLWGIRCFNFSWICCCCSSGCSLHQECPSCCECNLCNCSSCISCPTLKWRWCCSCPRPRSHCCRKISCSRNCCCICQLPACPDCSCSGWTCSCPECPKVRLCCNCKNTCCNPCLFF</sequence>
<dbReference type="GO" id="GO:0007186">
    <property type="term" value="P:G protein-coupled receptor signaling pathway"/>
    <property type="evidence" value="ECO:0007669"/>
    <property type="project" value="InterPro"/>
</dbReference>
<dbReference type="Proteomes" id="UP000006729">
    <property type="component" value="Chromosome 18"/>
</dbReference>
<dbReference type="OMA" id="SAACCCA"/>
<name>A0A2K1WWP6_POPTR</name>
<organism evidence="4 5">
    <name type="scientific">Populus trichocarpa</name>
    <name type="common">Western balsam poplar</name>
    <name type="synonym">Populus balsamifera subsp. trichocarpa</name>
    <dbReference type="NCBI Taxonomy" id="3694"/>
    <lineage>
        <taxon>Eukaryota</taxon>
        <taxon>Viridiplantae</taxon>
        <taxon>Streptophyta</taxon>
        <taxon>Embryophyta</taxon>
        <taxon>Tracheophyta</taxon>
        <taxon>Spermatophyta</taxon>
        <taxon>Magnoliopsida</taxon>
        <taxon>eudicotyledons</taxon>
        <taxon>Gunneridae</taxon>
        <taxon>Pentapetalae</taxon>
        <taxon>rosids</taxon>
        <taxon>fabids</taxon>
        <taxon>Malpighiales</taxon>
        <taxon>Salicaceae</taxon>
        <taxon>Saliceae</taxon>
        <taxon>Populus</taxon>
    </lineage>
</organism>
<evidence type="ECO:0000313" key="4">
    <source>
        <dbReference type="EMBL" id="PNS92941.1"/>
    </source>
</evidence>
<dbReference type="Gramene" id="Potri.018G062400.1.v4.1">
    <property type="protein sequence ID" value="Potri.018G062400.1.v4.1"/>
    <property type="gene ID" value="Potri.018G062400.v4.1"/>
</dbReference>
<accession>A0A2K1WWP6</accession>
<dbReference type="InterPro" id="IPR055305">
    <property type="entry name" value="GG3-like"/>
</dbReference>
<gene>
    <name evidence="4" type="ORF">POPTR_018G062400</name>
</gene>
<feature type="region of interest" description="Disordered" evidence="2">
    <location>
        <begin position="1"/>
        <end position="21"/>
    </location>
</feature>
<dbReference type="PANTHER" id="PTHR32378:SF10">
    <property type="entry name" value="GUANINE NUCLEOTIDE-BINDING PROTEIN SUBUNIT GAMMA 3"/>
    <property type="match status" value="1"/>
</dbReference>
<feature type="domain" description="G protein gamma" evidence="3">
    <location>
        <begin position="31"/>
        <end position="104"/>
    </location>
</feature>